<dbReference type="Proteomes" id="UP001058974">
    <property type="component" value="Chromosome 4"/>
</dbReference>
<dbReference type="AlphaFoldDB" id="A0A9D5AV26"/>
<evidence type="ECO:0000313" key="3">
    <source>
        <dbReference type="Proteomes" id="UP001058974"/>
    </source>
</evidence>
<dbReference type="EMBL" id="JAMSHJ010000004">
    <property type="protein sequence ID" value="KAI5419814.1"/>
    <property type="molecule type" value="Genomic_DNA"/>
</dbReference>
<keyword evidence="1" id="KW-0611">Plant defense</keyword>
<keyword evidence="3" id="KW-1185">Reference proteome</keyword>
<accession>A0A9D5AV26</accession>
<sequence length="312" mass="34985">MLYEFDARAWGLSRKIPDEFEKLSLIETLDLGQNNFHSLPSSFKGLSFLKKLSLPNCTELTSLPSLPSSLIELNAENCYALETIHNMSNLESLEELKLTNCEKVADIPGLKCLKSLRRMYLSGCNACSSQVALRNFQNLSMPGTKLPEWFSGETVSFSKLENIELTSVVVGVIFSFNHNNKNIQESEVFDVQANVLKSGKLTLSSGLYIGGVPRTDEPHIYLGSYHDYHALVSHLKNADTVSVTKRSPPFDERLELIKCRIHLIFEGDDDYEGDEESLDKGLQSVSERMARFLNTCDEGVDATESEDECHDE</sequence>
<dbReference type="PANTHER" id="PTHR36766:SF73">
    <property type="entry name" value="NB-ARC DOMAIN-CONTAINING PROTEIN"/>
    <property type="match status" value="1"/>
</dbReference>
<evidence type="ECO:0000313" key="2">
    <source>
        <dbReference type="EMBL" id="KAI5419814.1"/>
    </source>
</evidence>
<protein>
    <submittedName>
        <fullName evidence="2">Uncharacterized protein</fullName>
    </submittedName>
</protein>
<dbReference type="InterPro" id="IPR032675">
    <property type="entry name" value="LRR_dom_sf"/>
</dbReference>
<dbReference type="SUPFAM" id="SSF52058">
    <property type="entry name" value="L domain-like"/>
    <property type="match status" value="1"/>
</dbReference>
<proteinExistence type="predicted"/>
<comment type="caution">
    <text evidence="2">The sequence shown here is derived from an EMBL/GenBank/DDBJ whole genome shotgun (WGS) entry which is preliminary data.</text>
</comment>
<evidence type="ECO:0000256" key="1">
    <source>
        <dbReference type="ARBA" id="ARBA00022821"/>
    </source>
</evidence>
<name>A0A9D5AV26_PEA</name>
<reference evidence="2 3" key="1">
    <citation type="journal article" date="2022" name="Nat. Genet.">
        <title>Improved pea reference genome and pan-genome highlight genomic features and evolutionary characteristics.</title>
        <authorList>
            <person name="Yang T."/>
            <person name="Liu R."/>
            <person name="Luo Y."/>
            <person name="Hu S."/>
            <person name="Wang D."/>
            <person name="Wang C."/>
            <person name="Pandey M.K."/>
            <person name="Ge S."/>
            <person name="Xu Q."/>
            <person name="Li N."/>
            <person name="Li G."/>
            <person name="Huang Y."/>
            <person name="Saxena R.K."/>
            <person name="Ji Y."/>
            <person name="Li M."/>
            <person name="Yan X."/>
            <person name="He Y."/>
            <person name="Liu Y."/>
            <person name="Wang X."/>
            <person name="Xiang C."/>
            <person name="Varshney R.K."/>
            <person name="Ding H."/>
            <person name="Gao S."/>
            <person name="Zong X."/>
        </authorList>
    </citation>
    <scope>NUCLEOTIDE SEQUENCE [LARGE SCALE GENOMIC DNA]</scope>
    <source>
        <strain evidence="2 3">cv. Zhongwan 6</strain>
    </source>
</reference>
<gene>
    <name evidence="2" type="ORF">KIW84_043829</name>
</gene>
<dbReference type="Gene3D" id="3.80.10.10">
    <property type="entry name" value="Ribonuclease Inhibitor"/>
    <property type="match status" value="1"/>
</dbReference>
<organism evidence="2 3">
    <name type="scientific">Pisum sativum</name>
    <name type="common">Garden pea</name>
    <name type="synonym">Lathyrus oleraceus</name>
    <dbReference type="NCBI Taxonomy" id="3888"/>
    <lineage>
        <taxon>Eukaryota</taxon>
        <taxon>Viridiplantae</taxon>
        <taxon>Streptophyta</taxon>
        <taxon>Embryophyta</taxon>
        <taxon>Tracheophyta</taxon>
        <taxon>Spermatophyta</taxon>
        <taxon>Magnoliopsida</taxon>
        <taxon>eudicotyledons</taxon>
        <taxon>Gunneridae</taxon>
        <taxon>Pentapetalae</taxon>
        <taxon>rosids</taxon>
        <taxon>fabids</taxon>
        <taxon>Fabales</taxon>
        <taxon>Fabaceae</taxon>
        <taxon>Papilionoideae</taxon>
        <taxon>50 kb inversion clade</taxon>
        <taxon>NPAAA clade</taxon>
        <taxon>Hologalegina</taxon>
        <taxon>IRL clade</taxon>
        <taxon>Fabeae</taxon>
        <taxon>Lathyrus</taxon>
    </lineage>
</organism>
<dbReference type="GO" id="GO:0006952">
    <property type="term" value="P:defense response"/>
    <property type="evidence" value="ECO:0007669"/>
    <property type="project" value="UniProtKB-KW"/>
</dbReference>
<dbReference type="PANTHER" id="PTHR36766">
    <property type="entry name" value="PLANT BROAD-SPECTRUM MILDEW RESISTANCE PROTEIN RPW8"/>
    <property type="match status" value="1"/>
</dbReference>
<dbReference type="Gramene" id="Psat04G0382900-T1">
    <property type="protein sequence ID" value="KAI5419814.1"/>
    <property type="gene ID" value="KIW84_043829"/>
</dbReference>